<dbReference type="EMBL" id="QXGE01001049">
    <property type="protein sequence ID" value="KAE9298674.1"/>
    <property type="molecule type" value="Genomic_DNA"/>
</dbReference>
<dbReference type="AlphaFoldDB" id="A0A6A4D6P3"/>
<reference evidence="1 2" key="1">
    <citation type="submission" date="2018-08" db="EMBL/GenBank/DDBJ databases">
        <title>Genomic investigation of the strawberry pathogen Phytophthora fragariae indicates pathogenicity is determined by transcriptional variation in three key races.</title>
        <authorList>
            <person name="Adams T.M."/>
            <person name="Armitage A.D."/>
            <person name="Sobczyk M.K."/>
            <person name="Bates H.J."/>
            <person name="Dunwell J.M."/>
            <person name="Nellist C.F."/>
            <person name="Harrison R.J."/>
        </authorList>
    </citation>
    <scope>NUCLEOTIDE SEQUENCE [LARGE SCALE GENOMIC DNA]</scope>
    <source>
        <strain evidence="1 2">A4</strain>
    </source>
</reference>
<sequence>MPYTTMDGGDASNMLNGTGKVVADATAKRVATAASAVSIAMVMTWRVLTTRAGTFLPIWKTMEPTMRPVTKPNRIRKTQLARTPSSGGASGTASTMIASMRHGSGARSDILATRPAFTFSMQVVLELTYGVATLKFDLESSLSSPEALRDSGKRTHSE</sequence>
<evidence type="ECO:0000313" key="1">
    <source>
        <dbReference type="EMBL" id="KAE9298674.1"/>
    </source>
</evidence>
<dbReference type="Proteomes" id="UP000437068">
    <property type="component" value="Unassembled WGS sequence"/>
</dbReference>
<gene>
    <name evidence="1" type="ORF">PF001_g15812</name>
</gene>
<protein>
    <submittedName>
        <fullName evidence="1">Uncharacterized protein</fullName>
    </submittedName>
</protein>
<accession>A0A6A4D6P3</accession>
<comment type="caution">
    <text evidence="1">The sequence shown here is derived from an EMBL/GenBank/DDBJ whole genome shotgun (WGS) entry which is preliminary data.</text>
</comment>
<evidence type="ECO:0000313" key="2">
    <source>
        <dbReference type="Proteomes" id="UP000437068"/>
    </source>
</evidence>
<name>A0A6A4D6P3_9STRA</name>
<proteinExistence type="predicted"/>
<organism evidence="1 2">
    <name type="scientific">Phytophthora fragariae</name>
    <dbReference type="NCBI Taxonomy" id="53985"/>
    <lineage>
        <taxon>Eukaryota</taxon>
        <taxon>Sar</taxon>
        <taxon>Stramenopiles</taxon>
        <taxon>Oomycota</taxon>
        <taxon>Peronosporomycetes</taxon>
        <taxon>Peronosporales</taxon>
        <taxon>Peronosporaceae</taxon>
        <taxon>Phytophthora</taxon>
    </lineage>
</organism>